<feature type="compositionally biased region" description="Low complexity" evidence="1">
    <location>
        <begin position="386"/>
        <end position="403"/>
    </location>
</feature>
<organism evidence="3 4">
    <name type="scientific">Streptomyces daliensis</name>
    <dbReference type="NCBI Taxonomy" id="299421"/>
    <lineage>
        <taxon>Bacteria</taxon>
        <taxon>Bacillati</taxon>
        <taxon>Actinomycetota</taxon>
        <taxon>Actinomycetes</taxon>
        <taxon>Kitasatosporales</taxon>
        <taxon>Streptomycetaceae</taxon>
        <taxon>Streptomyces</taxon>
    </lineage>
</organism>
<proteinExistence type="predicted"/>
<keyword evidence="2" id="KW-0812">Transmembrane</keyword>
<dbReference type="AlphaFoldDB" id="A0A8T4IL72"/>
<gene>
    <name evidence="3" type="ORF">KDA82_06555</name>
</gene>
<feature type="region of interest" description="Disordered" evidence="1">
    <location>
        <begin position="1"/>
        <end position="33"/>
    </location>
</feature>
<feature type="transmembrane region" description="Helical" evidence="2">
    <location>
        <begin position="34"/>
        <end position="54"/>
    </location>
</feature>
<protein>
    <recommendedName>
        <fullName evidence="5">Large membrane protein</fullName>
    </recommendedName>
</protein>
<feature type="compositionally biased region" description="Basic and acidic residues" evidence="1">
    <location>
        <begin position="122"/>
        <end position="131"/>
    </location>
</feature>
<evidence type="ECO:0000313" key="4">
    <source>
        <dbReference type="Proteomes" id="UP000675554"/>
    </source>
</evidence>
<feature type="compositionally biased region" description="Basic and acidic residues" evidence="1">
    <location>
        <begin position="12"/>
        <end position="26"/>
    </location>
</feature>
<feature type="compositionally biased region" description="Gly residues" evidence="1">
    <location>
        <begin position="404"/>
        <end position="420"/>
    </location>
</feature>
<name>A0A8T4IL72_9ACTN</name>
<evidence type="ECO:0000256" key="2">
    <source>
        <dbReference type="SAM" id="Phobius"/>
    </source>
</evidence>
<feature type="region of interest" description="Disordered" evidence="1">
    <location>
        <begin position="450"/>
        <end position="472"/>
    </location>
</feature>
<accession>A0A8T4IL72</accession>
<dbReference type="EMBL" id="JAGSMN010000126">
    <property type="protein sequence ID" value="MBR7672689.1"/>
    <property type="molecule type" value="Genomic_DNA"/>
</dbReference>
<dbReference type="Proteomes" id="UP000675554">
    <property type="component" value="Unassembled WGS sequence"/>
</dbReference>
<sequence length="509" mass="50948">MSTEPSPVNDGDATHPDAPAKPDERSARRRGPRLTVLAVATAVLLAGGGGAYWASTAGSGDQAAPGGGSEPPPLALDGLALGEQASEGGEKDIAPGEPTNTQPLRADGPLPDGPSSAAVHRPAPDGVKEADVAALAKALDVPGSPEKEDGRWVVAEDGKKNENGTGPLLTVSTGEPAGSWTYSAHGSTGGPDSGKGEPVSAEEAKDAVRPALKALKQEGAELDASATAASQRTVSAAPEVAGLPTNGWNSSFTVDSDGELARAHGTMARLDKGPTYPVLSAKDTLKQLNKQRAAGGGAGVGCPKNAKCANPLLAVESGASDSGSGSGKQESVKVTDAAFGLATHYSSGKPVLVPSWIYDVELPGGTEGQLTHPALGAKHLKPSGDGDSASTAPAPGGSPSDPGSGSGSGGGDIGTGGGSEAGAQAVTSYTSEGNTLKLTFWGGVCDKYEASADESGERVEVTVEPKDPDPDKMCVKMAKRQTVEVELDKALGDREVVDAKDGDTLPHKK</sequence>
<reference evidence="3" key="1">
    <citation type="submission" date="2021-04" db="EMBL/GenBank/DDBJ databases">
        <title>Sequencing of actinobacteria type strains.</title>
        <authorList>
            <person name="Nguyen G.-S."/>
            <person name="Wentzel A."/>
        </authorList>
    </citation>
    <scope>NUCLEOTIDE SEQUENCE</scope>
    <source>
        <strain evidence="3">DSM 42095</strain>
    </source>
</reference>
<feature type="compositionally biased region" description="Basic and acidic residues" evidence="1">
    <location>
        <begin position="145"/>
        <end position="162"/>
    </location>
</feature>
<keyword evidence="2" id="KW-1133">Transmembrane helix</keyword>
<evidence type="ECO:0008006" key="5">
    <source>
        <dbReference type="Google" id="ProtNLM"/>
    </source>
</evidence>
<evidence type="ECO:0000256" key="1">
    <source>
        <dbReference type="SAM" id="MobiDB-lite"/>
    </source>
</evidence>
<feature type="region of interest" description="Disordered" evidence="1">
    <location>
        <begin position="369"/>
        <end position="426"/>
    </location>
</feature>
<keyword evidence="2" id="KW-0472">Membrane</keyword>
<keyword evidence="4" id="KW-1185">Reference proteome</keyword>
<evidence type="ECO:0000313" key="3">
    <source>
        <dbReference type="EMBL" id="MBR7672689.1"/>
    </source>
</evidence>
<comment type="caution">
    <text evidence="3">The sequence shown here is derived from an EMBL/GenBank/DDBJ whole genome shotgun (WGS) entry which is preliminary data.</text>
</comment>
<feature type="region of interest" description="Disordered" evidence="1">
    <location>
        <begin position="50"/>
        <end position="249"/>
    </location>
</feature>